<name>A0ABR3SM22_9PEZI</name>
<dbReference type="Proteomes" id="UP001521116">
    <property type="component" value="Unassembled WGS sequence"/>
</dbReference>
<dbReference type="EMBL" id="JAJVDC020000104">
    <property type="protein sequence ID" value="KAL1624674.1"/>
    <property type="molecule type" value="Genomic_DNA"/>
</dbReference>
<organism evidence="2 3">
    <name type="scientific">Neofusicoccum ribis</name>
    <dbReference type="NCBI Taxonomy" id="45134"/>
    <lineage>
        <taxon>Eukaryota</taxon>
        <taxon>Fungi</taxon>
        <taxon>Dikarya</taxon>
        <taxon>Ascomycota</taxon>
        <taxon>Pezizomycotina</taxon>
        <taxon>Dothideomycetes</taxon>
        <taxon>Dothideomycetes incertae sedis</taxon>
        <taxon>Botryosphaeriales</taxon>
        <taxon>Botryosphaeriaceae</taxon>
        <taxon>Neofusicoccum</taxon>
    </lineage>
</organism>
<sequence>MGLKEALLPRVSLFSRQRSETISEDGDFHHDILDYKQKSIRVLKILPSRRKAPVRCVLEETTIGRAKYTCLSYRWGDRGANNPTIEVNGKTFHVHQNLFDFLKVARRSNRRRTYWIDAICIDQQNIHEKNHQVRLMGEIYKHADDVVLWLGKGDQVSEDVIAFINSTRDYIKRTADVETIWENLGNRSWDGFWEAYAQVCKNEYWRRAWIVQEVVLARQKTILQGDQTVNWPTFVEFWNKATTGKPFQPPPDTLKRLESSPLASIVKIAGTENSWKPKSLVELLPTQGLMHCTRVQDRIYSLLPLCIERDRLLPDYDIDHLGLLLQTIDACKRPSDTEAPPNVVPFVHHLVKILELWESDLATLDEDTPYIEVAAQPGKSGTTMEAGGTNRI</sequence>
<feature type="domain" description="Heterokaryon incompatibility" evidence="1">
    <location>
        <begin position="68"/>
        <end position="213"/>
    </location>
</feature>
<evidence type="ECO:0000259" key="1">
    <source>
        <dbReference type="Pfam" id="PF06985"/>
    </source>
</evidence>
<keyword evidence="3" id="KW-1185">Reference proteome</keyword>
<dbReference type="PANTHER" id="PTHR24148:SF73">
    <property type="entry name" value="HET DOMAIN PROTEIN (AFU_ORTHOLOGUE AFUA_8G01020)"/>
    <property type="match status" value="1"/>
</dbReference>
<evidence type="ECO:0000313" key="2">
    <source>
        <dbReference type="EMBL" id="KAL1624674.1"/>
    </source>
</evidence>
<dbReference type="InterPro" id="IPR010730">
    <property type="entry name" value="HET"/>
</dbReference>
<evidence type="ECO:0000313" key="3">
    <source>
        <dbReference type="Proteomes" id="UP001521116"/>
    </source>
</evidence>
<gene>
    <name evidence="2" type="ORF">SLS56_007737</name>
</gene>
<dbReference type="PANTHER" id="PTHR24148">
    <property type="entry name" value="ANKYRIN REPEAT DOMAIN-CONTAINING PROTEIN 39 HOMOLOG-RELATED"/>
    <property type="match status" value="1"/>
</dbReference>
<proteinExistence type="predicted"/>
<protein>
    <recommendedName>
        <fullName evidence="1">Heterokaryon incompatibility domain-containing protein</fullName>
    </recommendedName>
</protein>
<comment type="caution">
    <text evidence="2">The sequence shown here is derived from an EMBL/GenBank/DDBJ whole genome shotgun (WGS) entry which is preliminary data.</text>
</comment>
<dbReference type="InterPro" id="IPR052895">
    <property type="entry name" value="HetReg/Transcr_Mod"/>
</dbReference>
<accession>A0ABR3SM22</accession>
<reference evidence="2 3" key="1">
    <citation type="submission" date="2024-02" db="EMBL/GenBank/DDBJ databases">
        <title>De novo assembly and annotation of 12 fungi associated with fruit tree decline syndrome in Ontario, Canada.</title>
        <authorList>
            <person name="Sulman M."/>
            <person name="Ellouze W."/>
            <person name="Ilyukhin E."/>
        </authorList>
    </citation>
    <scope>NUCLEOTIDE SEQUENCE [LARGE SCALE GENOMIC DNA]</scope>
    <source>
        <strain evidence="2 3">M1-105</strain>
    </source>
</reference>
<dbReference type="Pfam" id="PF06985">
    <property type="entry name" value="HET"/>
    <property type="match status" value="1"/>
</dbReference>